<sequence length="23" mass="2752">MLNVHTSCIHHHTWSSKTILHLR</sequence>
<accession>A0A0A8ZAQ3</accession>
<protein>
    <submittedName>
        <fullName evidence="1">Uncharacterized protein</fullName>
    </submittedName>
</protein>
<reference evidence="1" key="2">
    <citation type="journal article" date="2015" name="Data Brief">
        <title>Shoot transcriptome of the giant reed, Arundo donax.</title>
        <authorList>
            <person name="Barrero R.A."/>
            <person name="Guerrero F.D."/>
            <person name="Moolhuijzen P."/>
            <person name="Goolsby J.A."/>
            <person name="Tidwell J."/>
            <person name="Bellgard S.E."/>
            <person name="Bellgard M.I."/>
        </authorList>
    </citation>
    <scope>NUCLEOTIDE SEQUENCE</scope>
    <source>
        <tissue evidence="1">Shoot tissue taken approximately 20 cm above the soil surface</tissue>
    </source>
</reference>
<evidence type="ECO:0000313" key="1">
    <source>
        <dbReference type="EMBL" id="JAD31942.1"/>
    </source>
</evidence>
<dbReference type="AlphaFoldDB" id="A0A0A8ZAQ3"/>
<name>A0A0A8ZAQ3_ARUDO</name>
<reference evidence="1" key="1">
    <citation type="submission" date="2014-09" db="EMBL/GenBank/DDBJ databases">
        <authorList>
            <person name="Magalhaes I.L.F."/>
            <person name="Oliveira U."/>
            <person name="Santos F.R."/>
            <person name="Vidigal T.H.D.A."/>
            <person name="Brescovit A.D."/>
            <person name="Santos A.J."/>
        </authorList>
    </citation>
    <scope>NUCLEOTIDE SEQUENCE</scope>
    <source>
        <tissue evidence="1">Shoot tissue taken approximately 20 cm above the soil surface</tissue>
    </source>
</reference>
<dbReference type="EMBL" id="GBRH01265953">
    <property type="protein sequence ID" value="JAD31942.1"/>
    <property type="molecule type" value="Transcribed_RNA"/>
</dbReference>
<proteinExistence type="predicted"/>
<organism evidence="1">
    <name type="scientific">Arundo donax</name>
    <name type="common">Giant reed</name>
    <name type="synonym">Donax arundinaceus</name>
    <dbReference type="NCBI Taxonomy" id="35708"/>
    <lineage>
        <taxon>Eukaryota</taxon>
        <taxon>Viridiplantae</taxon>
        <taxon>Streptophyta</taxon>
        <taxon>Embryophyta</taxon>
        <taxon>Tracheophyta</taxon>
        <taxon>Spermatophyta</taxon>
        <taxon>Magnoliopsida</taxon>
        <taxon>Liliopsida</taxon>
        <taxon>Poales</taxon>
        <taxon>Poaceae</taxon>
        <taxon>PACMAD clade</taxon>
        <taxon>Arundinoideae</taxon>
        <taxon>Arundineae</taxon>
        <taxon>Arundo</taxon>
    </lineage>
</organism>